<name>A0ACC3MQU3_9PEZI</name>
<organism evidence="1 2">
    <name type="scientific">Vermiconidia calcicola</name>
    <dbReference type="NCBI Taxonomy" id="1690605"/>
    <lineage>
        <taxon>Eukaryota</taxon>
        <taxon>Fungi</taxon>
        <taxon>Dikarya</taxon>
        <taxon>Ascomycota</taxon>
        <taxon>Pezizomycotina</taxon>
        <taxon>Dothideomycetes</taxon>
        <taxon>Dothideomycetidae</taxon>
        <taxon>Mycosphaerellales</taxon>
        <taxon>Extremaceae</taxon>
        <taxon>Vermiconidia</taxon>
    </lineage>
</organism>
<accession>A0ACC3MQU3</accession>
<evidence type="ECO:0000313" key="1">
    <source>
        <dbReference type="EMBL" id="KAK3701580.1"/>
    </source>
</evidence>
<evidence type="ECO:0000313" key="2">
    <source>
        <dbReference type="Proteomes" id="UP001281147"/>
    </source>
</evidence>
<comment type="caution">
    <text evidence="1">The sequence shown here is derived from an EMBL/GenBank/DDBJ whole genome shotgun (WGS) entry which is preliminary data.</text>
</comment>
<keyword evidence="2" id="KW-1185">Reference proteome</keyword>
<dbReference type="Proteomes" id="UP001281147">
    <property type="component" value="Unassembled WGS sequence"/>
</dbReference>
<proteinExistence type="predicted"/>
<sequence length="508" mass="58246">MGYQNRAHNTWMTGSRQYQGYHNYPPVQEYSILPRNDGGRGDRYLGTGVRAPQPGPRGDFQTAHEGFFTEQASPPEEGEIFPDRCDDYGFQSRPQNAYQSGYERQYPNWQHSGSSWQDVYSTPQANQVFYEPVYRDSHMYAPFDDRRSGYDAPPPPAPARPLQPQKYNAKAPAFKPEQQQKSVYVADSNEGYRINKKSRYERTSRNPPRVPQSDGMRPPSPPNEPGMRQYPNSPIIRAGIERTVNAHPGKKTGSKPGVKPQSSSAFQAPFDLPIRSSPGKLPHIQLLPRPKPTPHYVQQAMQDPEPRSHPRQLLVVVDLNGTLLFRKNRGSSFLARPKMKEFLRYILQNHKVMVWSSAQPENVRGMCDKLFTASQRDQLIAIWARDKLRLPPQALHQKVQVYKQLSWIWSDKSIGSTYPDTAGVWSQADTVLIDDSMEKAASEPHNIIQLEEFEGKAEQMEADVLGQVVSYLEMLRWEKNVSAYMQWMPFAFDPEMKFDWAPFIKDLE</sequence>
<gene>
    <name evidence="1" type="ORF">LTR37_015434</name>
</gene>
<dbReference type="EMBL" id="JAUTXU010000172">
    <property type="protein sequence ID" value="KAK3701580.1"/>
    <property type="molecule type" value="Genomic_DNA"/>
</dbReference>
<protein>
    <submittedName>
        <fullName evidence="1">Uncharacterized protein</fullName>
    </submittedName>
</protein>
<reference evidence="1" key="1">
    <citation type="submission" date="2023-07" db="EMBL/GenBank/DDBJ databases">
        <title>Black Yeasts Isolated from many extreme environments.</title>
        <authorList>
            <person name="Coleine C."/>
            <person name="Stajich J.E."/>
            <person name="Selbmann L."/>
        </authorList>
    </citation>
    <scope>NUCLEOTIDE SEQUENCE</scope>
    <source>
        <strain evidence="1">CCFEE 5714</strain>
    </source>
</reference>